<evidence type="ECO:0000313" key="2">
    <source>
        <dbReference type="Proteomes" id="UP001054897"/>
    </source>
</evidence>
<keyword evidence="2" id="KW-1185">Reference proteome</keyword>
<dbReference type="GeneID" id="300082443"/>
<reference evidence="1" key="1">
    <citation type="submission" date="2022-06" db="EMBL/GenBank/DDBJ databases">
        <title>Complete genome of Pseudomonas hydrolytica DSWY01T.</title>
        <authorList>
            <person name="Jung J."/>
            <person name="Jeon C.O."/>
        </authorList>
    </citation>
    <scope>NUCLEOTIDE SEQUENCE</scope>
    <source>
        <strain evidence="1">DSWY01</strain>
    </source>
</reference>
<dbReference type="EMBL" id="CP099397">
    <property type="protein sequence ID" value="USR38115.1"/>
    <property type="molecule type" value="Genomic_DNA"/>
</dbReference>
<protein>
    <submittedName>
        <fullName evidence="1">Uncharacterized protein</fullName>
    </submittedName>
</protein>
<dbReference type="Proteomes" id="UP001054897">
    <property type="component" value="Chromosome"/>
</dbReference>
<proteinExistence type="predicted"/>
<gene>
    <name evidence="1" type="ORF">L1F06_015705</name>
</gene>
<dbReference type="RefSeq" id="WP_129482089.1">
    <property type="nucleotide sequence ID" value="NZ_CP099397.1"/>
</dbReference>
<accession>A0ABY5A2V4</accession>
<sequence>MSTITPHDRAAWRARLLSTLKRVRYAPDPAAKSADFYVALGWISAAHCLGAISIVASEHLNDLALNASEQRAAEFTQQRRQASARERAA</sequence>
<organism evidence="1 2">
    <name type="scientific">Ectopseudomonas hydrolytica</name>
    <dbReference type="NCBI Taxonomy" id="2493633"/>
    <lineage>
        <taxon>Bacteria</taxon>
        <taxon>Pseudomonadati</taxon>
        <taxon>Pseudomonadota</taxon>
        <taxon>Gammaproteobacteria</taxon>
        <taxon>Pseudomonadales</taxon>
        <taxon>Pseudomonadaceae</taxon>
        <taxon>Ectopseudomonas</taxon>
    </lineage>
</organism>
<evidence type="ECO:0000313" key="1">
    <source>
        <dbReference type="EMBL" id="USR38115.1"/>
    </source>
</evidence>
<name>A0ABY5A2V4_9GAMM</name>